<accession>A0A0P8WEZ1</accession>
<evidence type="ECO:0000313" key="2">
    <source>
        <dbReference type="EMBL" id="KPU46335.1"/>
    </source>
</evidence>
<dbReference type="STRING" id="36849.OXPF_00630"/>
<keyword evidence="1" id="KW-1133">Transmembrane helix</keyword>
<dbReference type="RefSeq" id="WP_054873225.1">
    <property type="nucleotide sequence ID" value="NZ_LKET01000006.1"/>
</dbReference>
<name>A0A0P8WEZ1_9CLOT</name>
<keyword evidence="3" id="KW-1185">Reference proteome</keyword>
<dbReference type="AlphaFoldDB" id="A0A0P8WEZ1"/>
<protein>
    <submittedName>
        <fullName evidence="2">Uncharacterized protein</fullName>
    </submittedName>
</protein>
<comment type="caution">
    <text evidence="2">The sequence shown here is derived from an EMBL/GenBank/DDBJ whole genome shotgun (WGS) entry which is preliminary data.</text>
</comment>
<gene>
    <name evidence="2" type="ORF">OXPF_00630</name>
</gene>
<organism evidence="2 3">
    <name type="scientific">Oxobacter pfennigii</name>
    <dbReference type="NCBI Taxonomy" id="36849"/>
    <lineage>
        <taxon>Bacteria</taxon>
        <taxon>Bacillati</taxon>
        <taxon>Bacillota</taxon>
        <taxon>Clostridia</taxon>
        <taxon>Eubacteriales</taxon>
        <taxon>Clostridiaceae</taxon>
        <taxon>Oxobacter</taxon>
    </lineage>
</organism>
<dbReference type="Proteomes" id="UP000050326">
    <property type="component" value="Unassembled WGS sequence"/>
</dbReference>
<feature type="transmembrane region" description="Helical" evidence="1">
    <location>
        <begin position="9"/>
        <end position="32"/>
    </location>
</feature>
<sequence>MIKTKLKKIIITFMIIACLGVLKYIGALPYIVARFVASVYVAASYPTGGFKFHRAEYAYGFGDYSVQYIDKEGRGLGLLMCPKEFPVFIRSDSIKGGG</sequence>
<keyword evidence="1" id="KW-0812">Transmembrane</keyword>
<dbReference type="OrthoDB" id="2872746at2"/>
<keyword evidence="1" id="KW-0472">Membrane</keyword>
<reference evidence="2 3" key="1">
    <citation type="submission" date="2015-09" db="EMBL/GenBank/DDBJ databases">
        <title>Genome sequence of Oxobacter pfennigii DSM 3222.</title>
        <authorList>
            <person name="Poehlein A."/>
            <person name="Bengelsdorf F.R."/>
            <person name="Schiel-Bengelsdorf B."/>
            <person name="Duerre P."/>
            <person name="Daniel R."/>
        </authorList>
    </citation>
    <scope>NUCLEOTIDE SEQUENCE [LARGE SCALE GENOMIC DNA]</scope>
    <source>
        <strain evidence="2 3">DSM 3222</strain>
    </source>
</reference>
<dbReference type="EMBL" id="LKET01000006">
    <property type="protein sequence ID" value="KPU46335.1"/>
    <property type="molecule type" value="Genomic_DNA"/>
</dbReference>
<evidence type="ECO:0000313" key="3">
    <source>
        <dbReference type="Proteomes" id="UP000050326"/>
    </source>
</evidence>
<evidence type="ECO:0000256" key="1">
    <source>
        <dbReference type="SAM" id="Phobius"/>
    </source>
</evidence>
<proteinExistence type="predicted"/>